<keyword evidence="4" id="KW-0472">Membrane</keyword>
<feature type="domain" description="FAE" evidence="5">
    <location>
        <begin position="74"/>
        <end position="346"/>
    </location>
</feature>
<accession>A0A7J6KXY8</accession>
<keyword evidence="3" id="KW-0012">Acyltransferase</keyword>
<evidence type="ECO:0000313" key="8">
    <source>
        <dbReference type="Proteomes" id="UP000570595"/>
    </source>
</evidence>
<feature type="domain" description="Beta-ketoacyl-[acyl-carrier-protein] synthase III C-terminal" evidence="6">
    <location>
        <begin position="371"/>
        <end position="451"/>
    </location>
</feature>
<dbReference type="GO" id="GO:0016747">
    <property type="term" value="F:acyltransferase activity, transferring groups other than amino-acyl groups"/>
    <property type="evidence" value="ECO:0007669"/>
    <property type="project" value="InterPro"/>
</dbReference>
<dbReference type="Pfam" id="PF08541">
    <property type="entry name" value="ACP_syn_III_C"/>
    <property type="match status" value="1"/>
</dbReference>
<comment type="caution">
    <text evidence="7">The sequence shown here is derived from an EMBL/GenBank/DDBJ whole genome shotgun (WGS) entry which is preliminary data.</text>
</comment>
<keyword evidence="2 3" id="KW-0808">Transferase</keyword>
<keyword evidence="4" id="KW-1133">Transmembrane helix</keyword>
<dbReference type="Proteomes" id="UP000570595">
    <property type="component" value="Unassembled WGS sequence"/>
</dbReference>
<dbReference type="CDD" id="cd00831">
    <property type="entry name" value="CHS_like"/>
    <property type="match status" value="1"/>
</dbReference>
<dbReference type="AlphaFoldDB" id="A0A7J6KXY8"/>
<comment type="pathway">
    <text evidence="3">Lipid metabolism; fatty acid biosynthesis.</text>
</comment>
<dbReference type="SUPFAM" id="SSF53901">
    <property type="entry name" value="Thiolase-like"/>
    <property type="match status" value="1"/>
</dbReference>
<evidence type="ECO:0000256" key="1">
    <source>
        <dbReference type="ARBA" id="ARBA00005531"/>
    </source>
</evidence>
<feature type="transmembrane region" description="Helical" evidence="4">
    <location>
        <begin position="36"/>
        <end position="69"/>
    </location>
</feature>
<comment type="similarity">
    <text evidence="1 3">Belongs to the thiolase-like superfamily. Chalcone/stilbene synthases family.</text>
</comment>
<organism evidence="7 8">
    <name type="scientific">Perkinsus olseni</name>
    <name type="common">Perkinsus atlanticus</name>
    <dbReference type="NCBI Taxonomy" id="32597"/>
    <lineage>
        <taxon>Eukaryota</taxon>
        <taxon>Sar</taxon>
        <taxon>Alveolata</taxon>
        <taxon>Perkinsozoa</taxon>
        <taxon>Perkinsea</taxon>
        <taxon>Perkinsida</taxon>
        <taxon>Perkinsidae</taxon>
        <taxon>Perkinsus</taxon>
    </lineage>
</organism>
<dbReference type="GO" id="GO:0006633">
    <property type="term" value="P:fatty acid biosynthetic process"/>
    <property type="evidence" value="ECO:0007669"/>
    <property type="project" value="UniProtKB-UniPathway"/>
</dbReference>
<evidence type="ECO:0000256" key="4">
    <source>
        <dbReference type="SAM" id="Phobius"/>
    </source>
</evidence>
<dbReference type="GO" id="GO:0016020">
    <property type="term" value="C:membrane"/>
    <property type="evidence" value="ECO:0007669"/>
    <property type="project" value="InterPro"/>
</dbReference>
<dbReference type="InterPro" id="IPR012392">
    <property type="entry name" value="3-ktacl-CoA_syn"/>
</dbReference>
<evidence type="ECO:0000313" key="7">
    <source>
        <dbReference type="EMBL" id="KAF4652193.1"/>
    </source>
</evidence>
<proteinExistence type="inferred from homology"/>
<keyword evidence="7" id="KW-0418">Kinase</keyword>
<dbReference type="UniPathway" id="UPA00094"/>
<dbReference type="OrthoDB" id="329835at2759"/>
<evidence type="ECO:0000256" key="2">
    <source>
        <dbReference type="ARBA" id="ARBA00022679"/>
    </source>
</evidence>
<dbReference type="InterPro" id="IPR013747">
    <property type="entry name" value="ACP_syn_III_C"/>
</dbReference>
<evidence type="ECO:0000259" key="6">
    <source>
        <dbReference type="Pfam" id="PF08541"/>
    </source>
</evidence>
<dbReference type="GO" id="GO:0016301">
    <property type="term" value="F:kinase activity"/>
    <property type="evidence" value="ECO:0007669"/>
    <property type="project" value="UniProtKB-KW"/>
</dbReference>
<gene>
    <name evidence="7" type="primary">KCS1_5</name>
    <name evidence="7" type="ORF">FOZ61_009860</name>
</gene>
<sequence>MSTESEATDFMGTHSRVDTTIKAFRLCRVFLRRYQVLVGTAAALTLVLALWMACCGYAGLLPLAVAILIPIIVKAREPAVYCIDHQEFFAPKSWEVSHEDIISIKSSHPNITEESKDFARRVLTHSGIRSGSALPPNITESLKTGKTWTGTMGDAREEMDCILTQIMQGLLDKTGIKGKQIDFLVLNCSFFNPTPSLSAMVSNKFGLRSDCLTYNISGMGCSANVISMDLGRRLLEHAPLGSLCVVISAESYARQFYSGNERSRVMSNVLFRNGATAALLTNWNTGNCKYELLDTVRSQVVKEEALTAAWQGTDKDGILSLCLSKSIVPVAGEALMLNLKQLLPRMSRLPTFLRPFSRSAQLAPSDLPHVVDYFCVHAGGRAVIDNIMEVLNLTEKDVHPSRESLAKHGNTMSTSVWYEMGILEKSGKLKAGDSVLQIALGSGFKCNTALWLCF</sequence>
<dbReference type="InterPro" id="IPR013601">
    <property type="entry name" value="FAE1_typ3_polyketide_synth"/>
</dbReference>
<dbReference type="PANTHER" id="PTHR31561">
    <property type="entry name" value="3-KETOACYL-COA SYNTHASE"/>
    <property type="match status" value="1"/>
</dbReference>
<dbReference type="InterPro" id="IPR016039">
    <property type="entry name" value="Thiolase-like"/>
</dbReference>
<protein>
    <recommendedName>
        <fullName evidence="3">3-ketoacyl-CoA synthase</fullName>
        <ecNumber evidence="3">2.3.1.-</ecNumber>
    </recommendedName>
</protein>
<dbReference type="Gene3D" id="3.40.47.10">
    <property type="match status" value="2"/>
</dbReference>
<evidence type="ECO:0000256" key="3">
    <source>
        <dbReference type="PIRNR" id="PIRNR036417"/>
    </source>
</evidence>
<reference evidence="7 8" key="1">
    <citation type="submission" date="2020-04" db="EMBL/GenBank/DDBJ databases">
        <title>Perkinsus olseni comparative genomics.</title>
        <authorList>
            <person name="Bogema D.R."/>
        </authorList>
    </citation>
    <scope>NUCLEOTIDE SEQUENCE [LARGE SCALE GENOMIC DNA]</scope>
    <source>
        <strain evidence="7">ATCC PRA-179</strain>
    </source>
</reference>
<dbReference type="EC" id="2.3.1.-" evidence="3"/>
<name>A0A7J6KXY8_PEROL</name>
<dbReference type="Pfam" id="PF08392">
    <property type="entry name" value="FAE1_CUT1_RppA"/>
    <property type="match status" value="1"/>
</dbReference>
<dbReference type="EMBL" id="JABAHT010000751">
    <property type="protein sequence ID" value="KAF4652193.1"/>
    <property type="molecule type" value="Genomic_DNA"/>
</dbReference>
<keyword evidence="4" id="KW-0812">Transmembrane</keyword>
<dbReference type="PIRSF" id="PIRSF036417">
    <property type="entry name" value="3-ktacl-CoA_syn"/>
    <property type="match status" value="1"/>
</dbReference>
<evidence type="ECO:0000259" key="5">
    <source>
        <dbReference type="Pfam" id="PF08392"/>
    </source>
</evidence>